<dbReference type="EMBL" id="JANPWB010000007">
    <property type="protein sequence ID" value="KAJ1171159.1"/>
    <property type="molecule type" value="Genomic_DNA"/>
</dbReference>
<protein>
    <submittedName>
        <fullName evidence="1">Uncharacterized protein</fullName>
    </submittedName>
</protein>
<organism evidence="1 2">
    <name type="scientific">Pleurodeles waltl</name>
    <name type="common">Iberian ribbed newt</name>
    <dbReference type="NCBI Taxonomy" id="8319"/>
    <lineage>
        <taxon>Eukaryota</taxon>
        <taxon>Metazoa</taxon>
        <taxon>Chordata</taxon>
        <taxon>Craniata</taxon>
        <taxon>Vertebrata</taxon>
        <taxon>Euteleostomi</taxon>
        <taxon>Amphibia</taxon>
        <taxon>Batrachia</taxon>
        <taxon>Caudata</taxon>
        <taxon>Salamandroidea</taxon>
        <taxon>Salamandridae</taxon>
        <taxon>Pleurodelinae</taxon>
        <taxon>Pleurodeles</taxon>
    </lineage>
</organism>
<gene>
    <name evidence="1" type="ORF">NDU88_003030</name>
</gene>
<evidence type="ECO:0000313" key="1">
    <source>
        <dbReference type="EMBL" id="KAJ1171159.1"/>
    </source>
</evidence>
<dbReference type="Proteomes" id="UP001066276">
    <property type="component" value="Chromosome 4_1"/>
</dbReference>
<name>A0AAV7T521_PLEWA</name>
<evidence type="ECO:0000313" key="2">
    <source>
        <dbReference type="Proteomes" id="UP001066276"/>
    </source>
</evidence>
<sequence>MGGRIHIAHRRRYICPVHASQFRPITVCPLTFRTVGDYQFSISCLPSIRLYSRQSEGGPGVEANGWKATDGELAAPHSAKGERAACNCARCFSAFRSPAATGGLH</sequence>
<dbReference type="AlphaFoldDB" id="A0AAV7T521"/>
<reference evidence="1" key="1">
    <citation type="journal article" date="2022" name="bioRxiv">
        <title>Sequencing and chromosome-scale assembly of the giantPleurodeles waltlgenome.</title>
        <authorList>
            <person name="Brown T."/>
            <person name="Elewa A."/>
            <person name="Iarovenko S."/>
            <person name="Subramanian E."/>
            <person name="Araus A.J."/>
            <person name="Petzold A."/>
            <person name="Susuki M."/>
            <person name="Suzuki K.-i.T."/>
            <person name="Hayashi T."/>
            <person name="Toyoda A."/>
            <person name="Oliveira C."/>
            <person name="Osipova E."/>
            <person name="Leigh N.D."/>
            <person name="Simon A."/>
            <person name="Yun M.H."/>
        </authorList>
    </citation>
    <scope>NUCLEOTIDE SEQUENCE</scope>
    <source>
        <strain evidence="1">20211129_DDA</strain>
        <tissue evidence="1">Liver</tissue>
    </source>
</reference>
<accession>A0AAV7T521</accession>
<keyword evidence="2" id="KW-1185">Reference proteome</keyword>
<proteinExistence type="predicted"/>
<comment type="caution">
    <text evidence="1">The sequence shown here is derived from an EMBL/GenBank/DDBJ whole genome shotgun (WGS) entry which is preliminary data.</text>
</comment>